<proteinExistence type="inferred from homology"/>
<dbReference type="FunFam" id="3.40.1390.30:FF:000001">
    <property type="entry name" value="GTP cyclohydrolase 1 type 2"/>
    <property type="match status" value="1"/>
</dbReference>
<dbReference type="Pfam" id="PF01784">
    <property type="entry name" value="DUF34_NIF3"/>
    <property type="match status" value="1"/>
</dbReference>
<dbReference type="Proteomes" id="UP000193218">
    <property type="component" value="Unassembled WGS sequence"/>
</dbReference>
<evidence type="ECO:0000313" key="3">
    <source>
        <dbReference type="EMBL" id="ORX36307.1"/>
    </source>
</evidence>
<dbReference type="InterPro" id="IPR036069">
    <property type="entry name" value="DUF34/NIF3_sf"/>
</dbReference>
<feature type="binding site" evidence="2">
    <location>
        <position position="241"/>
    </location>
    <ligand>
        <name>a divalent metal cation</name>
        <dbReference type="ChEBI" id="CHEBI:60240"/>
        <label>1</label>
    </ligand>
</feature>
<dbReference type="AlphaFoldDB" id="A0A1Y1UFK0"/>
<dbReference type="STRING" id="4999.A0A1Y1UFK0"/>
<dbReference type="GeneID" id="33557911"/>
<comment type="caution">
    <text evidence="3">The sequence shown here is derived from an EMBL/GenBank/DDBJ whole genome shotgun (WGS) entry which is preliminary data.</text>
</comment>
<dbReference type="Gene3D" id="3.40.1390.30">
    <property type="entry name" value="NIF3 (NGG1p interacting factor 3)-like"/>
    <property type="match status" value="1"/>
</dbReference>
<protein>
    <submittedName>
        <fullName evidence="3">GTP cyclohydrolase 1 type 2/Nif3</fullName>
    </submittedName>
</protein>
<evidence type="ECO:0000256" key="2">
    <source>
        <dbReference type="PIRSR" id="PIRSR602678-1"/>
    </source>
</evidence>
<dbReference type="EMBL" id="NBSH01000008">
    <property type="protein sequence ID" value="ORX36307.1"/>
    <property type="molecule type" value="Genomic_DNA"/>
</dbReference>
<keyword evidence="2" id="KW-0479">Metal-binding</keyword>
<dbReference type="GO" id="GO:0016787">
    <property type="term" value="F:hydrolase activity"/>
    <property type="evidence" value="ECO:0007669"/>
    <property type="project" value="UniProtKB-KW"/>
</dbReference>
<reference evidence="3 4" key="1">
    <citation type="submission" date="2017-03" db="EMBL/GenBank/DDBJ databases">
        <title>Widespread Adenine N6-methylation of Active Genes in Fungi.</title>
        <authorList>
            <consortium name="DOE Joint Genome Institute"/>
            <person name="Mondo S.J."/>
            <person name="Dannebaum R.O."/>
            <person name="Kuo R.C."/>
            <person name="Louie K.B."/>
            <person name="Bewick A.J."/>
            <person name="Labutti K."/>
            <person name="Haridas S."/>
            <person name="Kuo A."/>
            <person name="Salamov A."/>
            <person name="Ahrendt S.R."/>
            <person name="Lau R."/>
            <person name="Bowen B.P."/>
            <person name="Lipzen A."/>
            <person name="Sullivan W."/>
            <person name="Andreopoulos W.B."/>
            <person name="Clum A."/>
            <person name="Lindquist E."/>
            <person name="Daum C."/>
            <person name="Northen T.R."/>
            <person name="Ramamoorthy G."/>
            <person name="Schmitz R.J."/>
            <person name="Gryganskyi A."/>
            <person name="Culley D."/>
            <person name="Magnuson J."/>
            <person name="James T.Y."/>
            <person name="O'Malley M.A."/>
            <person name="Stajich J.E."/>
            <person name="Spatafora J.W."/>
            <person name="Visel A."/>
            <person name="Grigoriev I.V."/>
        </authorList>
    </citation>
    <scope>NUCLEOTIDE SEQUENCE [LARGE SCALE GENOMIC DNA]</scope>
    <source>
        <strain evidence="3 4">NRRL Y-17943</strain>
    </source>
</reference>
<keyword evidence="4" id="KW-1185">Reference proteome</keyword>
<feature type="binding site" evidence="2">
    <location>
        <position position="113"/>
    </location>
    <ligand>
        <name>a divalent metal cation</name>
        <dbReference type="ChEBI" id="CHEBI:60240"/>
        <label>1</label>
    </ligand>
</feature>
<dbReference type="OrthoDB" id="3345469at2759"/>
<name>A0A1Y1UFK0_9TREE</name>
<dbReference type="RefSeq" id="XP_021870408.1">
    <property type="nucleotide sequence ID" value="XM_022016102.1"/>
</dbReference>
<dbReference type="SUPFAM" id="SSF102705">
    <property type="entry name" value="NIF3 (NGG1p interacting factor 3)-like"/>
    <property type="match status" value="1"/>
</dbReference>
<dbReference type="PANTHER" id="PTHR13799">
    <property type="entry name" value="NGG1 INTERACTING FACTOR 3"/>
    <property type="match status" value="1"/>
</dbReference>
<feature type="binding site" evidence="2">
    <location>
        <position position="237"/>
    </location>
    <ligand>
        <name>a divalent metal cation</name>
        <dbReference type="ChEBI" id="CHEBI:60240"/>
        <label>1</label>
    </ligand>
</feature>
<comment type="similarity">
    <text evidence="1">Belongs to the GTP cyclohydrolase I type 2/NIF3 family.</text>
</comment>
<dbReference type="GO" id="GO:0046872">
    <property type="term" value="F:metal ion binding"/>
    <property type="evidence" value="ECO:0007669"/>
    <property type="project" value="UniProtKB-KW"/>
</dbReference>
<accession>A0A1Y1UFK0</accession>
<dbReference type="GO" id="GO:0005739">
    <property type="term" value="C:mitochondrion"/>
    <property type="evidence" value="ECO:0007669"/>
    <property type="project" value="TreeGrafter"/>
</dbReference>
<dbReference type="PANTHER" id="PTHR13799:SF13">
    <property type="entry name" value="NIF3-LIKE PROTEIN 1"/>
    <property type="match status" value="1"/>
</dbReference>
<evidence type="ECO:0000256" key="1">
    <source>
        <dbReference type="ARBA" id="ARBA00006964"/>
    </source>
</evidence>
<dbReference type="NCBIfam" id="TIGR00486">
    <property type="entry name" value="YbgI_SA1388"/>
    <property type="match status" value="1"/>
</dbReference>
<dbReference type="FunCoup" id="A0A1Y1UFK0">
    <property type="interactions" value="484"/>
</dbReference>
<dbReference type="InParanoid" id="A0A1Y1UFK0"/>
<organism evidence="3 4">
    <name type="scientific">Kockovaella imperatae</name>
    <dbReference type="NCBI Taxonomy" id="4999"/>
    <lineage>
        <taxon>Eukaryota</taxon>
        <taxon>Fungi</taxon>
        <taxon>Dikarya</taxon>
        <taxon>Basidiomycota</taxon>
        <taxon>Agaricomycotina</taxon>
        <taxon>Tremellomycetes</taxon>
        <taxon>Tremellales</taxon>
        <taxon>Cuniculitremaceae</taxon>
        <taxon>Kockovaella</taxon>
    </lineage>
</organism>
<sequence>MPVPSVSPIHIVKKAWERIAPLQLAERSWDNVGIMMESPVYHSHHRQLLLTIDLTTDVCEEALSLPSCSVVITYHPPIFAGLKSLTLSEPLQASLLRLSAKGISVFSPHTSLDATPKGINTWLVKPFADMITSSEPVTTSATLEGFEGAGMGRIIRLSESLPVNQVVDMVKQHLGLKYVQLASPKDNKPVSSIAVCAGSGASLLKNVDADLLLTGEMQHHEVLAARAKGRHVILCNHSNTERPFLSQVLQPWLKSELDAEKEGEWEVLVSRTDADPLNTV</sequence>
<gene>
    <name evidence="3" type="ORF">BD324DRAFT_628249</name>
</gene>
<evidence type="ECO:0000313" key="4">
    <source>
        <dbReference type="Proteomes" id="UP000193218"/>
    </source>
</evidence>
<keyword evidence="3" id="KW-0378">Hydrolase</keyword>
<feature type="binding site" evidence="2">
    <location>
        <position position="75"/>
    </location>
    <ligand>
        <name>a divalent metal cation</name>
        <dbReference type="ChEBI" id="CHEBI:60240"/>
        <label>1</label>
    </ligand>
</feature>
<dbReference type="InterPro" id="IPR002678">
    <property type="entry name" value="DUF34/NIF3"/>
</dbReference>